<name>A0A9N9CRA7_9GLOM</name>
<reference evidence="1" key="1">
    <citation type="submission" date="2021-06" db="EMBL/GenBank/DDBJ databases">
        <authorList>
            <person name="Kallberg Y."/>
            <person name="Tangrot J."/>
            <person name="Rosling A."/>
        </authorList>
    </citation>
    <scope>NUCLEOTIDE SEQUENCE</scope>
    <source>
        <strain evidence="1">CL551</strain>
    </source>
</reference>
<protein>
    <submittedName>
        <fullName evidence="1">3389_t:CDS:1</fullName>
    </submittedName>
</protein>
<comment type="caution">
    <text evidence="1">The sequence shown here is derived from an EMBL/GenBank/DDBJ whole genome shotgun (WGS) entry which is preliminary data.</text>
</comment>
<accession>A0A9N9CRA7</accession>
<sequence length="66" mass="7448">SKIQYNAVRCHLKISFDWKIGRSLAFVYKCKILGVTSQFNNEHKLLPGLLGNPAGVKNGSFILYSY</sequence>
<dbReference type="Proteomes" id="UP000789342">
    <property type="component" value="Unassembled WGS sequence"/>
</dbReference>
<gene>
    <name evidence="1" type="ORF">AMORRO_LOCUS8316</name>
</gene>
<dbReference type="AlphaFoldDB" id="A0A9N9CRA7"/>
<dbReference type="EMBL" id="CAJVPV010006984">
    <property type="protein sequence ID" value="CAG8613145.1"/>
    <property type="molecule type" value="Genomic_DNA"/>
</dbReference>
<organism evidence="1 2">
    <name type="scientific">Acaulospora morrowiae</name>
    <dbReference type="NCBI Taxonomy" id="94023"/>
    <lineage>
        <taxon>Eukaryota</taxon>
        <taxon>Fungi</taxon>
        <taxon>Fungi incertae sedis</taxon>
        <taxon>Mucoromycota</taxon>
        <taxon>Glomeromycotina</taxon>
        <taxon>Glomeromycetes</taxon>
        <taxon>Diversisporales</taxon>
        <taxon>Acaulosporaceae</taxon>
        <taxon>Acaulospora</taxon>
    </lineage>
</organism>
<feature type="non-terminal residue" evidence="1">
    <location>
        <position position="1"/>
    </location>
</feature>
<keyword evidence="2" id="KW-1185">Reference proteome</keyword>
<proteinExistence type="predicted"/>
<evidence type="ECO:0000313" key="2">
    <source>
        <dbReference type="Proteomes" id="UP000789342"/>
    </source>
</evidence>
<evidence type="ECO:0000313" key="1">
    <source>
        <dbReference type="EMBL" id="CAG8613145.1"/>
    </source>
</evidence>